<dbReference type="InterPro" id="IPR036388">
    <property type="entry name" value="WH-like_DNA-bd_sf"/>
</dbReference>
<dbReference type="Gene3D" id="1.10.10.10">
    <property type="entry name" value="Winged helix-like DNA-binding domain superfamily/Winged helix DNA-binding domain"/>
    <property type="match status" value="1"/>
</dbReference>
<comment type="caution">
    <text evidence="1">The sequence shown here is derived from an EMBL/GenBank/DDBJ whole genome shotgun (WGS) entry which is preliminary data.</text>
</comment>
<proteinExistence type="predicted"/>
<reference evidence="1" key="1">
    <citation type="journal article" date="2020" name="Stud. Mycol.">
        <title>101 Dothideomycetes genomes: a test case for predicting lifestyles and emergence of pathogens.</title>
        <authorList>
            <person name="Haridas S."/>
            <person name="Albert R."/>
            <person name="Binder M."/>
            <person name="Bloem J."/>
            <person name="Labutti K."/>
            <person name="Salamov A."/>
            <person name="Andreopoulos B."/>
            <person name="Baker S."/>
            <person name="Barry K."/>
            <person name="Bills G."/>
            <person name="Bluhm B."/>
            <person name="Cannon C."/>
            <person name="Castanera R."/>
            <person name="Culley D."/>
            <person name="Daum C."/>
            <person name="Ezra D."/>
            <person name="Gonzalez J."/>
            <person name="Henrissat B."/>
            <person name="Kuo A."/>
            <person name="Liang C."/>
            <person name="Lipzen A."/>
            <person name="Lutzoni F."/>
            <person name="Magnuson J."/>
            <person name="Mondo S."/>
            <person name="Nolan M."/>
            <person name="Ohm R."/>
            <person name="Pangilinan J."/>
            <person name="Park H.-J."/>
            <person name="Ramirez L."/>
            <person name="Alfaro M."/>
            <person name="Sun H."/>
            <person name="Tritt A."/>
            <person name="Yoshinaga Y."/>
            <person name="Zwiers L.-H."/>
            <person name="Turgeon B."/>
            <person name="Goodwin S."/>
            <person name="Spatafora J."/>
            <person name="Crous P."/>
            <person name="Grigoriev I."/>
        </authorList>
    </citation>
    <scope>NUCLEOTIDE SEQUENCE</scope>
    <source>
        <strain evidence="1">CBS 110217</strain>
    </source>
</reference>
<evidence type="ECO:0000313" key="1">
    <source>
        <dbReference type="EMBL" id="KAF2034129.1"/>
    </source>
</evidence>
<evidence type="ECO:0000313" key="2">
    <source>
        <dbReference type="Proteomes" id="UP000799777"/>
    </source>
</evidence>
<name>A0A9P4HH24_9PLEO</name>
<organism evidence="1 2">
    <name type="scientific">Setomelanomma holmii</name>
    <dbReference type="NCBI Taxonomy" id="210430"/>
    <lineage>
        <taxon>Eukaryota</taxon>
        <taxon>Fungi</taxon>
        <taxon>Dikarya</taxon>
        <taxon>Ascomycota</taxon>
        <taxon>Pezizomycotina</taxon>
        <taxon>Dothideomycetes</taxon>
        <taxon>Pleosporomycetidae</taxon>
        <taxon>Pleosporales</taxon>
        <taxon>Pleosporineae</taxon>
        <taxon>Phaeosphaeriaceae</taxon>
        <taxon>Setomelanomma</taxon>
    </lineage>
</organism>
<protein>
    <submittedName>
        <fullName evidence="1">Uncharacterized protein</fullName>
    </submittedName>
</protein>
<dbReference type="AlphaFoldDB" id="A0A9P4HH24"/>
<dbReference type="Proteomes" id="UP000799777">
    <property type="component" value="Unassembled WGS sequence"/>
</dbReference>
<keyword evidence="2" id="KW-1185">Reference proteome</keyword>
<dbReference type="EMBL" id="ML978162">
    <property type="protein sequence ID" value="KAF2034129.1"/>
    <property type="molecule type" value="Genomic_DNA"/>
</dbReference>
<gene>
    <name evidence="1" type="ORF">EK21DRAFT_85577</name>
</gene>
<accession>A0A9P4HH24</accession>
<dbReference type="OrthoDB" id="3669179at2759"/>
<sequence length="550" mass="62286">MRDVVEHRRPQHECVRGNTLVVDAAFSRPPNSTRGIFVSARYDGSIKPRHLLTRIDPLERAKLSQITHEHIRLFRGREPDDPFEIVQSTTRGLSADQLVLLNRIAADPHLAEHYPHTKAYLDDTPDDSPETICVAAKAAMNEYLEGASGAPRSSLSTEMQDLHDLIASQVGLSDQAKLILLMTTFIPEGRYTSYNAIREWLRDVGEMTRDSHIAAALRKGTSLFNLNEVPAHRVVERNGGVGHYSCEWGSHMSDMEDDERIVLLEDEGARFDKNRRLLGGCLEFHEVEKPMKASSRESQRCMGRAKHIIVSTEEGRSMVVRKRSATPHKHVAETRPFVAILQIPLTFIAVSKQGSPYHSGCGSVDSSITISVHHPMTFSQYAVQAWATCDKYLDTLRKAIHELSAVVETCRDEIHAEELKMWLHPITWEMTRKKSSLAKSQQTLKHAIECFHWVYYEANNRRRNGRSPSSSIFFDLELCYFEDFMALIFAVKGPIVTAIAILEGAILAYADEEVPARQAFEREDRWSWVPMTAECMAQTCQQPSLLICFD</sequence>